<organism evidence="2 3">
    <name type="scientific">Rubellimicrobium thermophilum DSM 16684</name>
    <dbReference type="NCBI Taxonomy" id="1123069"/>
    <lineage>
        <taxon>Bacteria</taxon>
        <taxon>Pseudomonadati</taxon>
        <taxon>Pseudomonadota</taxon>
        <taxon>Alphaproteobacteria</taxon>
        <taxon>Rhodobacterales</taxon>
        <taxon>Roseobacteraceae</taxon>
        <taxon>Rubellimicrobium</taxon>
    </lineage>
</organism>
<gene>
    <name evidence="2" type="ORF">ruthe_02796</name>
</gene>
<proteinExistence type="predicted"/>
<keyword evidence="3" id="KW-1185">Reference proteome</keyword>
<evidence type="ECO:0000313" key="3">
    <source>
        <dbReference type="Proteomes" id="UP000015346"/>
    </source>
</evidence>
<dbReference type="Proteomes" id="UP000015346">
    <property type="component" value="Unassembled WGS sequence"/>
</dbReference>
<feature type="compositionally biased region" description="Basic and acidic residues" evidence="1">
    <location>
        <begin position="217"/>
        <end position="231"/>
    </location>
</feature>
<dbReference type="HOGENOM" id="CLU_1110753_0_0_5"/>
<protein>
    <submittedName>
        <fullName evidence="2">Uncharacterized protein</fullName>
    </submittedName>
</protein>
<name>S9SAA2_9RHOB</name>
<feature type="region of interest" description="Disordered" evidence="1">
    <location>
        <begin position="1"/>
        <end position="250"/>
    </location>
</feature>
<dbReference type="EMBL" id="AOLV01000033">
    <property type="protein sequence ID" value="EPX83179.1"/>
    <property type="molecule type" value="Genomic_DNA"/>
</dbReference>
<comment type="caution">
    <text evidence="2">The sequence shown here is derived from an EMBL/GenBank/DDBJ whole genome shotgun (WGS) entry which is preliminary data.</text>
</comment>
<sequence>MPSSAPAAPPRVARRSRRRCAGGARIAASAIRRPLPANPGCPRRPWHSARPCANPLHGAPGRRPGGSGDGGTDREREPQAARASAHGHGRCRPGAGASRPHRAADRRFDGDRGLLDLSVPRYRDARTLRDRGAAPRSRPQDAVATGRRAGGSHGTHAPGGQHRQCPRRKGLPLHARDRGGAVFQFLRGSDPASGRGPGRAGRPEPRRARIHPRRSLCARDRGHGAGRNDRARRLHRGGWRGLVPPVTSAP</sequence>
<feature type="compositionally biased region" description="Basic and acidic residues" evidence="1">
    <location>
        <begin position="121"/>
        <end position="133"/>
    </location>
</feature>
<reference evidence="2 3" key="1">
    <citation type="journal article" date="2013" name="Stand. Genomic Sci.">
        <title>Genome sequence of the reddish-pigmented Rubellimicrobium thermophilum type strain (DSM 16684(T)), a member of the Roseobacter clade.</title>
        <authorList>
            <person name="Fiebig A."/>
            <person name="Riedel T."/>
            <person name="Gronow S."/>
            <person name="Petersen J."/>
            <person name="Klenk H.P."/>
            <person name="Goker M."/>
        </authorList>
    </citation>
    <scope>NUCLEOTIDE SEQUENCE [LARGE SCALE GENOMIC DNA]</scope>
    <source>
        <strain evidence="2 3">DSM 16684</strain>
    </source>
</reference>
<accession>S9SAA2</accession>
<feature type="compositionally biased region" description="Low complexity" evidence="1">
    <location>
        <begin position="21"/>
        <end position="35"/>
    </location>
</feature>
<evidence type="ECO:0000313" key="2">
    <source>
        <dbReference type="EMBL" id="EPX83179.1"/>
    </source>
</evidence>
<feature type="compositionally biased region" description="Basic and acidic residues" evidence="1">
    <location>
        <begin position="102"/>
        <end position="114"/>
    </location>
</feature>
<dbReference type="AlphaFoldDB" id="S9SAA2"/>
<evidence type="ECO:0000256" key="1">
    <source>
        <dbReference type="SAM" id="MobiDB-lite"/>
    </source>
</evidence>